<keyword evidence="1" id="KW-1133">Transmembrane helix</keyword>
<sequence length="239" mass="28168">MKQCHNCKIYVSRIINLKGNSYCPKCFKKNGLPKKSKEHIFRWNGLRELYRTKEQLLNHIAVFVVAIGVGTGIYLMTHHLLLLGILMMWMSLFTALIPHFLSEIDGEWFHKKNTQTILKIKSIDYKTKKLISKLYKNYEDRFKTLNCQLQMTIRRNKSLDRLKSRRDLRDYESVVEIKVKSGGNLIDYDEGKLILIVELVNTNYISVWINKMTEIKQELKDDLELAHAHVNELYYDGVL</sequence>
<keyword evidence="3" id="KW-1185">Reference proteome</keyword>
<dbReference type="EMBL" id="AFNU02000007">
    <property type="protein sequence ID" value="ERJ11843.1"/>
    <property type="molecule type" value="Genomic_DNA"/>
</dbReference>
<gene>
    <name evidence="2" type="ORF">HLPCO_002082</name>
</gene>
<proteinExistence type="predicted"/>
<evidence type="ECO:0000313" key="3">
    <source>
        <dbReference type="Proteomes" id="UP000005707"/>
    </source>
</evidence>
<feature type="transmembrane region" description="Helical" evidence="1">
    <location>
        <begin position="81"/>
        <end position="101"/>
    </location>
</feature>
<reference evidence="2 3" key="1">
    <citation type="journal article" date="2011" name="J. Bacteriol.">
        <title>Genome sequence of Haloplasma contractile, an unusual contractile bacterium from a deep-sea anoxic brine lake.</title>
        <authorList>
            <person name="Antunes A."/>
            <person name="Alam I."/>
            <person name="El Dorry H."/>
            <person name="Siam R."/>
            <person name="Robertson A."/>
            <person name="Bajic V.B."/>
            <person name="Stingl U."/>
        </authorList>
    </citation>
    <scope>NUCLEOTIDE SEQUENCE [LARGE SCALE GENOMIC DNA]</scope>
    <source>
        <strain evidence="2 3">SSD-17B</strain>
    </source>
</reference>
<reference evidence="2 3" key="2">
    <citation type="journal article" date="2013" name="PLoS ONE">
        <title>INDIGO - INtegrated Data Warehouse of MIcrobial GenOmes with Examples from the Red Sea Extremophiles.</title>
        <authorList>
            <person name="Alam I."/>
            <person name="Antunes A."/>
            <person name="Kamau A.A."/>
            <person name="Ba Alawi W."/>
            <person name="Kalkatawi M."/>
            <person name="Stingl U."/>
            <person name="Bajic V.B."/>
        </authorList>
    </citation>
    <scope>NUCLEOTIDE SEQUENCE [LARGE SCALE GENOMIC DNA]</scope>
    <source>
        <strain evidence="2 3">SSD-17B</strain>
    </source>
</reference>
<dbReference type="Proteomes" id="UP000005707">
    <property type="component" value="Unassembled WGS sequence"/>
</dbReference>
<comment type="caution">
    <text evidence="2">The sequence shown here is derived from an EMBL/GenBank/DDBJ whole genome shotgun (WGS) entry which is preliminary data.</text>
</comment>
<keyword evidence="1" id="KW-0812">Transmembrane</keyword>
<organism evidence="2 3">
    <name type="scientific">Haloplasma contractile SSD-17B</name>
    <dbReference type="NCBI Taxonomy" id="1033810"/>
    <lineage>
        <taxon>Bacteria</taxon>
        <taxon>Bacillati</taxon>
        <taxon>Mycoplasmatota</taxon>
        <taxon>Mollicutes</taxon>
        <taxon>Haloplasmatales</taxon>
        <taxon>Haloplasmataceae</taxon>
        <taxon>Haloplasma</taxon>
    </lineage>
</organism>
<dbReference type="STRING" id="1033810.HLPCO_002082"/>
<dbReference type="InParanoid" id="U2E9M6"/>
<evidence type="ECO:0000256" key="1">
    <source>
        <dbReference type="SAM" id="Phobius"/>
    </source>
</evidence>
<dbReference type="AlphaFoldDB" id="U2E9M6"/>
<keyword evidence="1" id="KW-0472">Membrane</keyword>
<accession>U2E9M6</accession>
<evidence type="ECO:0000313" key="2">
    <source>
        <dbReference type="EMBL" id="ERJ11843.1"/>
    </source>
</evidence>
<dbReference type="RefSeq" id="WP_008824535.1">
    <property type="nucleotide sequence ID" value="NZ_AFNU02000007.1"/>
</dbReference>
<protein>
    <submittedName>
        <fullName evidence="2">Uncharacterized protein</fullName>
    </submittedName>
</protein>
<name>U2E9M6_9MOLU</name>
<feature type="transmembrane region" description="Helical" evidence="1">
    <location>
        <begin position="56"/>
        <end position="75"/>
    </location>
</feature>